<feature type="transmembrane region" description="Helical" evidence="1">
    <location>
        <begin position="78"/>
        <end position="100"/>
    </location>
</feature>
<evidence type="ECO:0000256" key="1">
    <source>
        <dbReference type="SAM" id="Phobius"/>
    </source>
</evidence>
<evidence type="ECO:0000313" key="2">
    <source>
        <dbReference type="EMBL" id="KAE9391974.1"/>
    </source>
</evidence>
<protein>
    <submittedName>
        <fullName evidence="2">Uncharacterized protein</fullName>
    </submittedName>
</protein>
<keyword evidence="1" id="KW-1133">Transmembrane helix</keyword>
<dbReference type="EMBL" id="ML769608">
    <property type="protein sequence ID" value="KAE9391974.1"/>
    <property type="molecule type" value="Genomic_DNA"/>
</dbReference>
<keyword evidence="1" id="KW-0812">Transmembrane</keyword>
<dbReference type="Proteomes" id="UP000799118">
    <property type="component" value="Unassembled WGS sequence"/>
</dbReference>
<dbReference type="AlphaFoldDB" id="A0A6A4H3L9"/>
<proteinExistence type="predicted"/>
<name>A0A6A4H3L9_9AGAR</name>
<sequence length="165" mass="18153">MLVINALPKSLSILTWLSLCLSTITLAFSMVFVGKYSFFIAPAVSFLTLVYLLVILIRERQRTTRCHDSNDVPFSSPLPAYSTLPSVTVAYFLGGLWVAASALSMVSLTLTDWSEFTPAVPILGGIDCYAATTETVVWFAFACVIHRERIITLKQAAPVRLNSLE</sequence>
<evidence type="ECO:0000313" key="3">
    <source>
        <dbReference type="Proteomes" id="UP000799118"/>
    </source>
</evidence>
<gene>
    <name evidence="2" type="ORF">BT96DRAFT_290702</name>
</gene>
<organism evidence="2 3">
    <name type="scientific">Gymnopus androsaceus JB14</name>
    <dbReference type="NCBI Taxonomy" id="1447944"/>
    <lineage>
        <taxon>Eukaryota</taxon>
        <taxon>Fungi</taxon>
        <taxon>Dikarya</taxon>
        <taxon>Basidiomycota</taxon>
        <taxon>Agaricomycotina</taxon>
        <taxon>Agaricomycetes</taxon>
        <taxon>Agaricomycetidae</taxon>
        <taxon>Agaricales</taxon>
        <taxon>Marasmiineae</taxon>
        <taxon>Omphalotaceae</taxon>
        <taxon>Gymnopus</taxon>
    </lineage>
</organism>
<feature type="transmembrane region" description="Helical" evidence="1">
    <location>
        <begin position="120"/>
        <end position="145"/>
    </location>
</feature>
<reference evidence="2" key="1">
    <citation type="journal article" date="2019" name="Environ. Microbiol.">
        <title>Fungal ecological strategies reflected in gene transcription - a case study of two litter decomposers.</title>
        <authorList>
            <person name="Barbi F."/>
            <person name="Kohler A."/>
            <person name="Barry K."/>
            <person name="Baskaran P."/>
            <person name="Daum C."/>
            <person name="Fauchery L."/>
            <person name="Ihrmark K."/>
            <person name="Kuo A."/>
            <person name="LaButti K."/>
            <person name="Lipzen A."/>
            <person name="Morin E."/>
            <person name="Grigoriev I.V."/>
            <person name="Henrissat B."/>
            <person name="Lindahl B."/>
            <person name="Martin F."/>
        </authorList>
    </citation>
    <scope>NUCLEOTIDE SEQUENCE</scope>
    <source>
        <strain evidence="2">JB14</strain>
    </source>
</reference>
<feature type="transmembrane region" description="Helical" evidence="1">
    <location>
        <begin position="39"/>
        <end position="57"/>
    </location>
</feature>
<accession>A0A6A4H3L9</accession>
<dbReference type="OrthoDB" id="3017113at2759"/>
<keyword evidence="1" id="KW-0472">Membrane</keyword>
<keyword evidence="3" id="KW-1185">Reference proteome</keyword>